<evidence type="ECO:0000313" key="1">
    <source>
        <dbReference type="EMBL" id="MFH4984607.1"/>
    </source>
</evidence>
<sequence>MIVQLDIYGFNLGDYEDDIVDLYALSDGRLILLTFNKDSAILSQHILHIIDEKFVVESDLRRTYRMSKMSAVRAGRWRIAVIK</sequence>
<organism evidence="1 2">
    <name type="scientific">Gnathostoma spinigerum</name>
    <dbReference type="NCBI Taxonomy" id="75299"/>
    <lineage>
        <taxon>Eukaryota</taxon>
        <taxon>Metazoa</taxon>
        <taxon>Ecdysozoa</taxon>
        <taxon>Nematoda</taxon>
        <taxon>Chromadorea</taxon>
        <taxon>Rhabditida</taxon>
        <taxon>Spirurina</taxon>
        <taxon>Gnathostomatomorpha</taxon>
        <taxon>Gnathostomatoidea</taxon>
        <taxon>Gnathostomatidae</taxon>
        <taxon>Gnathostoma</taxon>
    </lineage>
</organism>
<protein>
    <submittedName>
        <fullName evidence="1">Uncharacterized protein</fullName>
    </submittedName>
</protein>
<dbReference type="AlphaFoldDB" id="A0ABD6F461"/>
<evidence type="ECO:0000313" key="2">
    <source>
        <dbReference type="Proteomes" id="UP001608902"/>
    </source>
</evidence>
<comment type="caution">
    <text evidence="1">The sequence shown here is derived from an EMBL/GenBank/DDBJ whole genome shotgun (WGS) entry which is preliminary data.</text>
</comment>
<keyword evidence="2" id="KW-1185">Reference proteome</keyword>
<dbReference type="Proteomes" id="UP001608902">
    <property type="component" value="Unassembled WGS sequence"/>
</dbReference>
<name>A0ABD6F461_9BILA</name>
<reference evidence="1 2" key="1">
    <citation type="submission" date="2024-08" db="EMBL/GenBank/DDBJ databases">
        <title>Gnathostoma spinigerum genome.</title>
        <authorList>
            <person name="Gonzalez-Bertolin B."/>
            <person name="Monzon S."/>
            <person name="Zaballos A."/>
            <person name="Jimenez P."/>
            <person name="Dekumyoy P."/>
            <person name="Varona S."/>
            <person name="Cuesta I."/>
            <person name="Sumanam S."/>
            <person name="Adisakwattana P."/>
            <person name="Gasser R.B."/>
            <person name="Hernandez-Gonzalez A."/>
            <person name="Young N.D."/>
            <person name="Perteguer M.J."/>
        </authorList>
    </citation>
    <scope>NUCLEOTIDE SEQUENCE [LARGE SCALE GENOMIC DNA]</scope>
    <source>
        <strain evidence="1">AL3</strain>
        <tissue evidence="1">Liver</tissue>
    </source>
</reference>
<dbReference type="EMBL" id="JBGFUD010019161">
    <property type="protein sequence ID" value="MFH4984607.1"/>
    <property type="molecule type" value="Genomic_DNA"/>
</dbReference>
<proteinExistence type="predicted"/>
<accession>A0ABD6F461</accession>
<gene>
    <name evidence="1" type="ORF">AB6A40_011316</name>
</gene>